<evidence type="ECO:0000259" key="3">
    <source>
        <dbReference type="SMART" id="SM00429"/>
    </source>
</evidence>
<reference evidence="4 5" key="1">
    <citation type="submission" date="2021-01" db="EMBL/GenBank/DDBJ databases">
        <title>Sequencing the genomes of 1000 actinobacteria strains.</title>
        <authorList>
            <person name="Klenk H.-P."/>
        </authorList>
    </citation>
    <scope>NUCLEOTIDE SEQUENCE [LARGE SCALE GENOMIC DNA]</scope>
    <source>
        <strain evidence="4 5">DSM 18662</strain>
    </source>
</reference>
<dbReference type="NCBIfam" id="TIGR02276">
    <property type="entry name" value="beta_rpt_yvtn"/>
    <property type="match status" value="1"/>
</dbReference>
<proteinExistence type="predicted"/>
<evidence type="ECO:0000256" key="2">
    <source>
        <dbReference type="SAM" id="Phobius"/>
    </source>
</evidence>
<dbReference type="InterPro" id="IPR013783">
    <property type="entry name" value="Ig-like_fold"/>
</dbReference>
<keyword evidence="5" id="KW-1185">Reference proteome</keyword>
<dbReference type="PANTHER" id="PTHR47197">
    <property type="entry name" value="PROTEIN NIRF"/>
    <property type="match status" value="1"/>
</dbReference>
<feature type="transmembrane region" description="Helical" evidence="2">
    <location>
        <begin position="658"/>
        <end position="678"/>
    </location>
</feature>
<dbReference type="InterPro" id="IPR015943">
    <property type="entry name" value="WD40/YVTN_repeat-like_dom_sf"/>
</dbReference>
<feature type="compositionally biased region" description="Low complexity" evidence="1">
    <location>
        <begin position="619"/>
        <end position="635"/>
    </location>
</feature>
<keyword evidence="2" id="KW-1133">Transmembrane helix</keyword>
<gene>
    <name evidence="4" type="ORF">JOE57_002910</name>
</gene>
<comment type="caution">
    <text evidence="4">The sequence shown here is derived from an EMBL/GenBank/DDBJ whole genome shotgun (WGS) entry which is preliminary data.</text>
</comment>
<dbReference type="Gene3D" id="2.60.40.10">
    <property type="entry name" value="Immunoglobulins"/>
    <property type="match status" value="1"/>
</dbReference>
<keyword evidence="2" id="KW-0812">Transmembrane</keyword>
<evidence type="ECO:0000256" key="1">
    <source>
        <dbReference type="SAM" id="MobiDB-lite"/>
    </source>
</evidence>
<dbReference type="PANTHER" id="PTHR47197:SF3">
    <property type="entry name" value="DIHYDRO-HEME D1 DEHYDROGENASE"/>
    <property type="match status" value="1"/>
</dbReference>
<dbReference type="EMBL" id="JAFBCF010000001">
    <property type="protein sequence ID" value="MBM7799989.1"/>
    <property type="molecule type" value="Genomic_DNA"/>
</dbReference>
<dbReference type="InterPro" id="IPR014756">
    <property type="entry name" value="Ig_E-set"/>
</dbReference>
<feature type="compositionally biased region" description="Pro residues" evidence="1">
    <location>
        <begin position="599"/>
        <end position="618"/>
    </location>
</feature>
<keyword evidence="2" id="KW-0472">Membrane</keyword>
<dbReference type="Pfam" id="PF01833">
    <property type="entry name" value="TIG"/>
    <property type="match status" value="1"/>
</dbReference>
<name>A0ABS2RLV0_9ACTN</name>
<feature type="domain" description="IPT/TIG" evidence="3">
    <location>
        <begin position="325"/>
        <end position="407"/>
    </location>
</feature>
<feature type="compositionally biased region" description="Pro residues" evidence="1">
    <location>
        <begin position="636"/>
        <end position="645"/>
    </location>
</feature>
<dbReference type="InterPro" id="IPR011048">
    <property type="entry name" value="Haem_d1_sf"/>
</dbReference>
<dbReference type="InterPro" id="IPR051200">
    <property type="entry name" value="Host-pathogen_enzymatic-act"/>
</dbReference>
<dbReference type="Pfam" id="PF04862">
    <property type="entry name" value="DUF642"/>
    <property type="match status" value="1"/>
</dbReference>
<dbReference type="InterPro" id="IPR011964">
    <property type="entry name" value="YVTN_b-propeller_repeat"/>
</dbReference>
<dbReference type="InterPro" id="IPR006946">
    <property type="entry name" value="DGR2-like_dom"/>
</dbReference>
<evidence type="ECO:0000313" key="5">
    <source>
        <dbReference type="Proteomes" id="UP000704762"/>
    </source>
</evidence>
<sequence length="684" mass="68803">MNVRRAAALGLAFLLGLGLLGISGSSVASSKTLPVAAAPIAVLADPSGGRIFVVSGRTVSVISATTERVVSTFPAPPDPSGAAYSAATDRLFVTSLSQNTVTAFRPGSGQRLGTVNVGGGPYAIAVSDELKRLWVTNSEANTVSVLDSSTLAVTQTIPVGQRPYGIALDDASKVLAVANRGSGVISLINTTTGAVKSSPYLGGGPVDLVVDPAGNAFDIVRTDADAITVIKADGTRMRDLTIGTAPFGVTAWPGKKLILTTEALDNTLAVIDPACETNAPRLTTGANPVAVAVIGSRAYVANVDDATISILDLPTTVPACSKPQAPVITGVEPLSGTQDGGTTVTVTGTSLADVSRIDFGTVPGTGLSCQATSCTVLSPAGTGVVDVTAVNPVGRSGTSPSARFAYVIGEPGPITLPEGNLIRDGGFEPPGAEQIQSFETIDSADVAKLGAGWVMSNPASVDLVGPGADQAAEGTQFVDLNGNNNADATQTELRQDVTTRPGRAYRVSFSLAGNPNGDPPLKTLSVGFGAVLRSFEFDASDSTTGELGWRPETFTVTACRDTTRLSFRSTTPGTRGPLIDAVAVVDAGPGQPCSTGSPSPSPTPTLSPTPSPTPPPTPTGSASASPTTTASDSPTAPTPRPPDPSTGPDGLGKTGGPALIVLVVAALALLIGSALLVLGRRAAR</sequence>
<organism evidence="4 5">
    <name type="scientific">Microlunatus panaciterrae</name>
    <dbReference type="NCBI Taxonomy" id="400768"/>
    <lineage>
        <taxon>Bacteria</taxon>
        <taxon>Bacillati</taxon>
        <taxon>Actinomycetota</taxon>
        <taxon>Actinomycetes</taxon>
        <taxon>Propionibacteriales</taxon>
        <taxon>Propionibacteriaceae</taxon>
        <taxon>Microlunatus</taxon>
    </lineage>
</organism>
<feature type="region of interest" description="Disordered" evidence="1">
    <location>
        <begin position="586"/>
        <end position="652"/>
    </location>
</feature>
<dbReference type="Proteomes" id="UP000704762">
    <property type="component" value="Unassembled WGS sequence"/>
</dbReference>
<dbReference type="InterPro" id="IPR002909">
    <property type="entry name" value="IPT_dom"/>
</dbReference>
<dbReference type="SUPFAM" id="SSF81296">
    <property type="entry name" value="E set domains"/>
    <property type="match status" value="1"/>
</dbReference>
<dbReference type="Gene3D" id="2.60.120.260">
    <property type="entry name" value="Galactose-binding domain-like"/>
    <property type="match status" value="1"/>
</dbReference>
<protein>
    <submittedName>
        <fullName evidence="4">Choice-of-anchor C domain-containing protein</fullName>
    </submittedName>
</protein>
<dbReference type="RefSeq" id="WP_204919092.1">
    <property type="nucleotide sequence ID" value="NZ_BAAAQP010000003.1"/>
</dbReference>
<accession>A0ABS2RLV0</accession>
<dbReference type="SUPFAM" id="SSF51004">
    <property type="entry name" value="C-terminal (heme d1) domain of cytochrome cd1-nitrite reductase"/>
    <property type="match status" value="1"/>
</dbReference>
<evidence type="ECO:0000313" key="4">
    <source>
        <dbReference type="EMBL" id="MBM7799989.1"/>
    </source>
</evidence>
<dbReference type="Gene3D" id="2.130.10.10">
    <property type="entry name" value="YVTN repeat-like/Quinoprotein amine dehydrogenase"/>
    <property type="match status" value="1"/>
</dbReference>
<dbReference type="SMART" id="SM00429">
    <property type="entry name" value="IPT"/>
    <property type="match status" value="1"/>
</dbReference>